<reference evidence="3" key="2">
    <citation type="journal article" date="2024" name="Plant">
        <title>Genomic evolution and insights into agronomic trait innovations of Sesamum species.</title>
        <authorList>
            <person name="Miao H."/>
            <person name="Wang L."/>
            <person name="Qu L."/>
            <person name="Liu H."/>
            <person name="Sun Y."/>
            <person name="Le M."/>
            <person name="Wang Q."/>
            <person name="Wei S."/>
            <person name="Zheng Y."/>
            <person name="Lin W."/>
            <person name="Duan Y."/>
            <person name="Cao H."/>
            <person name="Xiong S."/>
            <person name="Wang X."/>
            <person name="Wei L."/>
            <person name="Li C."/>
            <person name="Ma Q."/>
            <person name="Ju M."/>
            <person name="Zhao R."/>
            <person name="Li G."/>
            <person name="Mu C."/>
            <person name="Tian Q."/>
            <person name="Mei H."/>
            <person name="Zhang T."/>
            <person name="Gao T."/>
            <person name="Zhang H."/>
        </authorList>
    </citation>
    <scope>NUCLEOTIDE SEQUENCE</scope>
    <source>
        <strain evidence="3">K16</strain>
    </source>
</reference>
<dbReference type="InterPro" id="IPR004864">
    <property type="entry name" value="LEA_2"/>
</dbReference>
<keyword evidence="1" id="KW-0472">Membrane</keyword>
<feature type="transmembrane region" description="Helical" evidence="1">
    <location>
        <begin position="16"/>
        <end position="40"/>
    </location>
</feature>
<dbReference type="SUPFAM" id="SSF117070">
    <property type="entry name" value="LEA14-like"/>
    <property type="match status" value="1"/>
</dbReference>
<comment type="caution">
    <text evidence="3">The sequence shown here is derived from an EMBL/GenBank/DDBJ whole genome shotgun (WGS) entry which is preliminary data.</text>
</comment>
<evidence type="ECO:0000313" key="3">
    <source>
        <dbReference type="EMBL" id="KAK4392364.1"/>
    </source>
</evidence>
<evidence type="ECO:0000313" key="4">
    <source>
        <dbReference type="Proteomes" id="UP001289374"/>
    </source>
</evidence>
<dbReference type="Gene3D" id="2.60.40.1820">
    <property type="match status" value="1"/>
</dbReference>
<accession>A0AAE1WFA0</accession>
<evidence type="ECO:0000256" key="1">
    <source>
        <dbReference type="SAM" id="Phobius"/>
    </source>
</evidence>
<evidence type="ECO:0000259" key="2">
    <source>
        <dbReference type="Pfam" id="PF03168"/>
    </source>
</evidence>
<dbReference type="PANTHER" id="PTHR31852">
    <property type="entry name" value="LATE EMBRYOGENESIS ABUNDANT (LEA) HYDROXYPROLINE-RICH GLYCOPROTEIN FAMILY"/>
    <property type="match status" value="1"/>
</dbReference>
<protein>
    <recommendedName>
        <fullName evidence="2">Late embryogenesis abundant protein LEA-2 subgroup domain-containing protein</fullName>
    </recommendedName>
</protein>
<name>A0AAE1WFA0_9LAMI</name>
<organism evidence="3 4">
    <name type="scientific">Sesamum angolense</name>
    <dbReference type="NCBI Taxonomy" id="2727404"/>
    <lineage>
        <taxon>Eukaryota</taxon>
        <taxon>Viridiplantae</taxon>
        <taxon>Streptophyta</taxon>
        <taxon>Embryophyta</taxon>
        <taxon>Tracheophyta</taxon>
        <taxon>Spermatophyta</taxon>
        <taxon>Magnoliopsida</taxon>
        <taxon>eudicotyledons</taxon>
        <taxon>Gunneridae</taxon>
        <taxon>Pentapetalae</taxon>
        <taxon>asterids</taxon>
        <taxon>lamiids</taxon>
        <taxon>Lamiales</taxon>
        <taxon>Pedaliaceae</taxon>
        <taxon>Sesamum</taxon>
    </lineage>
</organism>
<keyword evidence="1" id="KW-1133">Transmembrane helix</keyword>
<dbReference type="Pfam" id="PF03168">
    <property type="entry name" value="LEA_2"/>
    <property type="match status" value="1"/>
</dbReference>
<feature type="domain" description="Late embryogenesis abundant protein LEA-2 subgroup" evidence="2">
    <location>
        <begin position="78"/>
        <end position="169"/>
    </location>
</feature>
<dbReference type="InterPro" id="IPR055301">
    <property type="entry name" value="Lea14-like_2"/>
</dbReference>
<sequence>MWSPSPRQPGGRKNRICLWAMFLVMIIFGLLFLILGLTVFKVKHPMMTVHSVALQDLDFSLDIARVRSVFNVTLDVDISIKNPNMVGFKYTNSTAFLRYRGNDVGQVPINAGKIGARHTRSFNFTLSLMADRLLANSTFYSDVISGTVPFQNYIRVAGKVRILFFSIHVVSYTTCNLDIHPAYRNLPTPNVITRQNYENNLNACTARFCIQFGFEIHIFICDV</sequence>
<keyword evidence="4" id="KW-1185">Reference proteome</keyword>
<dbReference type="EMBL" id="JACGWL010000011">
    <property type="protein sequence ID" value="KAK4392364.1"/>
    <property type="molecule type" value="Genomic_DNA"/>
</dbReference>
<gene>
    <name evidence="3" type="ORF">Sango_2014200</name>
</gene>
<proteinExistence type="predicted"/>
<keyword evidence="1" id="KW-0812">Transmembrane</keyword>
<dbReference type="Proteomes" id="UP001289374">
    <property type="component" value="Unassembled WGS sequence"/>
</dbReference>
<reference evidence="3" key="1">
    <citation type="submission" date="2020-06" db="EMBL/GenBank/DDBJ databases">
        <authorList>
            <person name="Li T."/>
            <person name="Hu X."/>
            <person name="Zhang T."/>
            <person name="Song X."/>
            <person name="Zhang H."/>
            <person name="Dai N."/>
            <person name="Sheng W."/>
            <person name="Hou X."/>
            <person name="Wei L."/>
        </authorList>
    </citation>
    <scope>NUCLEOTIDE SEQUENCE</scope>
    <source>
        <strain evidence="3">K16</strain>
        <tissue evidence="3">Leaf</tissue>
    </source>
</reference>
<dbReference type="AlphaFoldDB" id="A0AAE1WFA0"/>